<reference evidence="4" key="1">
    <citation type="submission" date="2020-05" db="EMBL/GenBank/DDBJ databases">
        <authorList>
            <person name="Chiriac C."/>
            <person name="Salcher M."/>
            <person name="Ghai R."/>
            <person name="Kavagutti S V."/>
        </authorList>
    </citation>
    <scope>NUCLEOTIDE SEQUENCE</scope>
</reference>
<evidence type="ECO:0000256" key="1">
    <source>
        <dbReference type="ARBA" id="ARBA00006484"/>
    </source>
</evidence>
<evidence type="ECO:0000313" key="3">
    <source>
        <dbReference type="EMBL" id="CAB4743074.1"/>
    </source>
</evidence>
<dbReference type="InterPro" id="IPR036291">
    <property type="entry name" value="NAD(P)-bd_dom_sf"/>
</dbReference>
<dbReference type="GO" id="GO:0016020">
    <property type="term" value="C:membrane"/>
    <property type="evidence" value="ECO:0007669"/>
    <property type="project" value="TreeGrafter"/>
</dbReference>
<evidence type="ECO:0000313" key="4">
    <source>
        <dbReference type="EMBL" id="CAB4836750.1"/>
    </source>
</evidence>
<accession>A0A6J7AVN3</accession>
<dbReference type="Pfam" id="PF00106">
    <property type="entry name" value="adh_short"/>
    <property type="match status" value="2"/>
</dbReference>
<dbReference type="InterPro" id="IPR002347">
    <property type="entry name" value="SDR_fam"/>
</dbReference>
<gene>
    <name evidence="3" type="ORF">UFOPK2754_01316</name>
    <name evidence="4" type="ORF">UFOPK3139_03195</name>
</gene>
<dbReference type="GO" id="GO:0016491">
    <property type="term" value="F:oxidoreductase activity"/>
    <property type="evidence" value="ECO:0007669"/>
    <property type="project" value="UniProtKB-KW"/>
</dbReference>
<dbReference type="AlphaFoldDB" id="A0A6J7AVN3"/>
<evidence type="ECO:0000256" key="2">
    <source>
        <dbReference type="ARBA" id="ARBA00023002"/>
    </source>
</evidence>
<dbReference type="EMBL" id="CAFABA010000229">
    <property type="protein sequence ID" value="CAB4836750.1"/>
    <property type="molecule type" value="Genomic_DNA"/>
</dbReference>
<comment type="similarity">
    <text evidence="1">Belongs to the short-chain dehydrogenases/reductases (SDR) family.</text>
</comment>
<organism evidence="4">
    <name type="scientific">freshwater metagenome</name>
    <dbReference type="NCBI Taxonomy" id="449393"/>
    <lineage>
        <taxon>unclassified sequences</taxon>
        <taxon>metagenomes</taxon>
        <taxon>ecological metagenomes</taxon>
    </lineage>
</organism>
<dbReference type="PRINTS" id="PR00081">
    <property type="entry name" value="GDHRDH"/>
</dbReference>
<sequence length="282" mass="29312">MAKTAIVTGATRGIGRASAIALARLGYDVAITGRTQNEGDAAKRPEADALPELRLVSGSLASTAAAIEAEGGRAIPLVLDLLDGARLQPVAEAAIEALGHVDILVNNAIYVGPAGEKRFLETPVDEIEKRLYGNVAAQLIFTQPVLRHMVARGSGIIANITSGAGYNAPFAAIGDGGWALTYGVSKAGLNRIAEQLVVEHASDGLRFYNLQPGAVATERVLAAGEKLAFVAKHAAPVERIGEAIARILTGPSAAFMNGETIEVQDVARDWGILPARPARGAR</sequence>
<dbReference type="PRINTS" id="PR00080">
    <property type="entry name" value="SDRFAMILY"/>
</dbReference>
<dbReference type="PANTHER" id="PTHR44196:SF1">
    <property type="entry name" value="DEHYDROGENASE_REDUCTASE SDR FAMILY MEMBER 7B"/>
    <property type="match status" value="1"/>
</dbReference>
<dbReference type="SUPFAM" id="SSF51735">
    <property type="entry name" value="NAD(P)-binding Rossmann-fold domains"/>
    <property type="match status" value="1"/>
</dbReference>
<dbReference type="EMBL" id="CAEZYR010000042">
    <property type="protein sequence ID" value="CAB4743074.1"/>
    <property type="molecule type" value="Genomic_DNA"/>
</dbReference>
<dbReference type="Gene3D" id="3.40.50.720">
    <property type="entry name" value="NAD(P)-binding Rossmann-like Domain"/>
    <property type="match status" value="1"/>
</dbReference>
<protein>
    <submittedName>
        <fullName evidence="4">Unannotated protein</fullName>
    </submittedName>
</protein>
<keyword evidence="2" id="KW-0560">Oxidoreductase</keyword>
<dbReference type="CDD" id="cd05233">
    <property type="entry name" value="SDR_c"/>
    <property type="match status" value="1"/>
</dbReference>
<dbReference type="PANTHER" id="PTHR44196">
    <property type="entry name" value="DEHYDROGENASE/REDUCTASE SDR FAMILY MEMBER 7B"/>
    <property type="match status" value="1"/>
</dbReference>
<name>A0A6J7AVN3_9ZZZZ</name>
<proteinExistence type="inferred from homology"/>